<dbReference type="InterPro" id="IPR059029">
    <property type="entry name" value="FAM13A_dom"/>
</dbReference>
<name>A0A9N8EVL3_9STRA</name>
<dbReference type="Proteomes" id="UP001153069">
    <property type="component" value="Unassembled WGS sequence"/>
</dbReference>
<protein>
    <recommendedName>
        <fullName evidence="1">FAM13A-like domain-containing protein</fullName>
    </recommendedName>
</protein>
<accession>A0A9N8EVL3</accession>
<evidence type="ECO:0000259" key="1">
    <source>
        <dbReference type="Pfam" id="PF26116"/>
    </source>
</evidence>
<feature type="domain" description="FAM13A-like" evidence="1">
    <location>
        <begin position="121"/>
        <end position="181"/>
    </location>
</feature>
<feature type="domain" description="FAM13A-like" evidence="1">
    <location>
        <begin position="28"/>
        <end position="86"/>
    </location>
</feature>
<dbReference type="PANTHER" id="PTHR15904">
    <property type="entry name" value="FAM13"/>
    <property type="match status" value="1"/>
</dbReference>
<sequence>MEAPVDSVFPRRTPFVMEVPRPDVESMSLAKLISKKEEIKSLLIEYDRWFYEQHRRKPRKPEKERIRPYYEYYHATKKRIAALDKCGGLDGSWVVVVSSGSSYVPGTNVPQRRRYDILAELDDLSQLKAELCLLRSSLRVFEKDFVKTHGRQVSTPSDIKPKQKEYARYKKVAKMIKMMEAP</sequence>
<dbReference type="AlphaFoldDB" id="A0A9N8EVL3"/>
<organism evidence="2 3">
    <name type="scientific">Seminavis robusta</name>
    <dbReference type="NCBI Taxonomy" id="568900"/>
    <lineage>
        <taxon>Eukaryota</taxon>
        <taxon>Sar</taxon>
        <taxon>Stramenopiles</taxon>
        <taxon>Ochrophyta</taxon>
        <taxon>Bacillariophyta</taxon>
        <taxon>Bacillariophyceae</taxon>
        <taxon>Bacillariophycidae</taxon>
        <taxon>Naviculales</taxon>
        <taxon>Naviculaceae</taxon>
        <taxon>Seminavis</taxon>
    </lineage>
</organism>
<dbReference type="Pfam" id="PF26116">
    <property type="entry name" value="FAM13A"/>
    <property type="match status" value="2"/>
</dbReference>
<reference evidence="2" key="1">
    <citation type="submission" date="2020-06" db="EMBL/GenBank/DDBJ databases">
        <authorList>
            <consortium name="Plant Systems Biology data submission"/>
        </authorList>
    </citation>
    <scope>NUCLEOTIDE SEQUENCE</scope>
    <source>
        <strain evidence="2">D6</strain>
    </source>
</reference>
<dbReference type="PANTHER" id="PTHR15904:SF17">
    <property type="entry name" value="RHO-GAP DOMAIN-CONTAINING PROTEIN"/>
    <property type="match status" value="1"/>
</dbReference>
<keyword evidence="3" id="KW-1185">Reference proteome</keyword>
<dbReference type="InterPro" id="IPR039102">
    <property type="entry name" value="FAM13"/>
</dbReference>
<evidence type="ECO:0000313" key="3">
    <source>
        <dbReference type="Proteomes" id="UP001153069"/>
    </source>
</evidence>
<evidence type="ECO:0000313" key="2">
    <source>
        <dbReference type="EMBL" id="CAB9526354.1"/>
    </source>
</evidence>
<comment type="caution">
    <text evidence="2">The sequence shown here is derived from an EMBL/GenBank/DDBJ whole genome shotgun (WGS) entry which is preliminary data.</text>
</comment>
<proteinExistence type="predicted"/>
<dbReference type="EMBL" id="CAICTM010001813">
    <property type="protein sequence ID" value="CAB9526354.1"/>
    <property type="molecule type" value="Genomic_DNA"/>
</dbReference>
<gene>
    <name evidence="2" type="ORF">SEMRO_1815_G299390.1</name>
</gene>